<accession>A0A939H868</accession>
<proteinExistence type="predicted"/>
<dbReference type="EMBL" id="JAFNJU010000005">
    <property type="protein sequence ID" value="MBO1264921.1"/>
    <property type="molecule type" value="Genomic_DNA"/>
</dbReference>
<comment type="caution">
    <text evidence="1">The sequence shown here is derived from an EMBL/GenBank/DDBJ whole genome shotgun (WGS) entry which is preliminary data.</text>
</comment>
<evidence type="ECO:0000313" key="2">
    <source>
        <dbReference type="Proteomes" id="UP000664218"/>
    </source>
</evidence>
<sequence>MTKERKILVYGLSEKEKERLMGEGLNLHQIHNGNAGGTLEELIENKEIPHEGAPLGIVKIMIFCGYETNDELKDLISKIRKEHVFGSIMAVITRTNLKWKFDYMIEHLLEEREENKQIEMERRAKLAENLG</sequence>
<dbReference type="AlphaFoldDB" id="A0A939H868"/>
<gene>
    <name evidence="1" type="ORF">J3A84_07760</name>
</gene>
<evidence type="ECO:0000313" key="1">
    <source>
        <dbReference type="EMBL" id="MBO1264921.1"/>
    </source>
</evidence>
<dbReference type="InterPro" id="IPR016621">
    <property type="entry name" value="UCP014543"/>
</dbReference>
<keyword evidence="2" id="KW-1185">Reference proteome</keyword>
<dbReference type="Proteomes" id="UP000664218">
    <property type="component" value="Unassembled WGS sequence"/>
</dbReference>
<protein>
    <submittedName>
        <fullName evidence="1">DUF3783 domain-containing protein</fullName>
    </submittedName>
</protein>
<dbReference type="Pfam" id="PF12646">
    <property type="entry name" value="DUF3783"/>
    <property type="match status" value="1"/>
</dbReference>
<dbReference type="RefSeq" id="WP_207599445.1">
    <property type="nucleotide sequence ID" value="NZ_JAFNJU010000005.1"/>
</dbReference>
<organism evidence="1 2">
    <name type="scientific">Proteiniclasticum aestuarii</name>
    <dbReference type="NCBI Taxonomy" id="2817862"/>
    <lineage>
        <taxon>Bacteria</taxon>
        <taxon>Bacillati</taxon>
        <taxon>Bacillota</taxon>
        <taxon>Clostridia</taxon>
        <taxon>Eubacteriales</taxon>
        <taxon>Clostridiaceae</taxon>
        <taxon>Proteiniclasticum</taxon>
    </lineage>
</organism>
<name>A0A939H868_9CLOT</name>
<reference evidence="1" key="1">
    <citation type="submission" date="2021-03" db="EMBL/GenBank/DDBJ databases">
        <title>Proteiniclasticum marinus sp. nov., isolated from tidal flat sediment.</title>
        <authorList>
            <person name="Namirimu T."/>
            <person name="Yang J.-A."/>
            <person name="Yang S.-H."/>
            <person name="Kim Y.-J."/>
            <person name="Kwon K.K."/>
        </authorList>
    </citation>
    <scope>NUCLEOTIDE SEQUENCE</scope>
    <source>
        <strain evidence="1">SCR006</strain>
    </source>
</reference>